<evidence type="ECO:0000259" key="2">
    <source>
        <dbReference type="Pfam" id="PF07833"/>
    </source>
</evidence>
<feature type="domain" description="Copper amine oxidase-like N-terminal" evidence="2">
    <location>
        <begin position="188"/>
        <end position="245"/>
    </location>
</feature>
<dbReference type="Pfam" id="PF05573">
    <property type="entry name" value="NosL"/>
    <property type="match status" value="1"/>
</dbReference>
<evidence type="ECO:0000313" key="4">
    <source>
        <dbReference type="Proteomes" id="UP000271031"/>
    </source>
</evidence>
<dbReference type="PANTHER" id="PTHR41247:SF1">
    <property type="entry name" value="HTH-TYPE TRANSCRIPTIONAL REPRESSOR YCNK"/>
    <property type="match status" value="1"/>
</dbReference>
<proteinExistence type="predicted"/>
<dbReference type="EMBL" id="RHHQ01000013">
    <property type="protein sequence ID" value="RNB85884.1"/>
    <property type="molecule type" value="Genomic_DNA"/>
</dbReference>
<dbReference type="InterPro" id="IPR012854">
    <property type="entry name" value="Cu_amine_oxidase-like_N"/>
</dbReference>
<dbReference type="Proteomes" id="UP000271031">
    <property type="component" value="Unassembled WGS sequence"/>
</dbReference>
<dbReference type="AlphaFoldDB" id="A0A3M8DCX4"/>
<keyword evidence="4" id="KW-1185">Reference proteome</keyword>
<protein>
    <recommendedName>
        <fullName evidence="2">Copper amine oxidase-like N-terminal domain-containing protein</fullName>
    </recommendedName>
</protein>
<evidence type="ECO:0000256" key="1">
    <source>
        <dbReference type="SAM" id="SignalP"/>
    </source>
</evidence>
<comment type="caution">
    <text evidence="3">The sequence shown here is derived from an EMBL/GenBank/DDBJ whole genome shotgun (WGS) entry which is preliminary data.</text>
</comment>
<dbReference type="Pfam" id="PF07833">
    <property type="entry name" value="Cu_amine_oxidN1"/>
    <property type="match status" value="1"/>
</dbReference>
<dbReference type="InterPro" id="IPR008719">
    <property type="entry name" value="N2O_reductase_NosL"/>
</dbReference>
<feature type="signal peptide" evidence="1">
    <location>
        <begin position="1"/>
        <end position="25"/>
    </location>
</feature>
<feature type="chain" id="PRO_5018323940" description="Copper amine oxidase-like N-terminal domain-containing protein" evidence="1">
    <location>
        <begin position="26"/>
        <end position="276"/>
    </location>
</feature>
<dbReference type="OrthoDB" id="9792749at2"/>
<dbReference type="SUPFAM" id="SSF160387">
    <property type="entry name" value="NosL/MerB-like"/>
    <property type="match status" value="1"/>
</dbReference>
<reference evidence="3 4" key="1">
    <citation type="submission" date="2018-10" db="EMBL/GenBank/DDBJ databases">
        <title>Phylogenomics of Brevibacillus.</title>
        <authorList>
            <person name="Dunlap C."/>
        </authorList>
    </citation>
    <scope>NUCLEOTIDE SEQUENCE [LARGE SCALE GENOMIC DNA]</scope>
    <source>
        <strain evidence="3 4">JCM 15716</strain>
    </source>
</reference>
<accession>A0A3M8DCX4</accession>
<organism evidence="3 4">
    <name type="scientific">Brevibacillus fluminis</name>
    <dbReference type="NCBI Taxonomy" id="511487"/>
    <lineage>
        <taxon>Bacteria</taxon>
        <taxon>Bacillati</taxon>
        <taxon>Bacillota</taxon>
        <taxon>Bacilli</taxon>
        <taxon>Bacillales</taxon>
        <taxon>Paenibacillaceae</taxon>
        <taxon>Brevibacillus</taxon>
    </lineage>
</organism>
<sequence>MNWKKMMLMLLTLVLCSGALSLVSAHEGHTAAPHEPDKDTKCAYCMMKVYLKEEEMGKFTAQMLTADGKTLFFDDAGCMLNYKRTLAAEPQMMWVRDYNTLAWVEYGKANVVSANIKTPMQYGFAYFQTAADADSFVKNNNKLEAMKTDWTFVDKVAQKRSEMKMSGDMNHGQMNHGPAAAHGIIVMINGQKQSFQQAPMNMHGKVTVSAKELVQKLGATATWNAKGDSVTVKLGSKSATLSLEQHGQIGLRTLCEAVGAHVRWDGKTKTIIINSK</sequence>
<dbReference type="PANTHER" id="PTHR41247">
    <property type="entry name" value="HTH-TYPE TRANSCRIPTIONAL REPRESSOR YCNK"/>
    <property type="match status" value="1"/>
</dbReference>
<dbReference type="RefSeq" id="WP_122919296.1">
    <property type="nucleotide sequence ID" value="NZ_RHHQ01000013.1"/>
</dbReference>
<keyword evidence="1" id="KW-0732">Signal</keyword>
<name>A0A3M8DCX4_9BACL</name>
<gene>
    <name evidence="3" type="ORF">EDM56_17955</name>
</gene>
<evidence type="ECO:0000313" key="3">
    <source>
        <dbReference type="EMBL" id="RNB85884.1"/>
    </source>
</evidence>